<dbReference type="Proteomes" id="UP000018201">
    <property type="component" value="Unassembled WGS sequence"/>
</dbReference>
<name>U6GT66_9EIME</name>
<evidence type="ECO:0000313" key="2">
    <source>
        <dbReference type="EMBL" id="CDI81779.1"/>
    </source>
</evidence>
<evidence type="ECO:0000313" key="3">
    <source>
        <dbReference type="Proteomes" id="UP000018201"/>
    </source>
</evidence>
<accession>U6GT66</accession>
<proteinExistence type="predicted"/>
<feature type="region of interest" description="Disordered" evidence="1">
    <location>
        <begin position="53"/>
        <end position="109"/>
    </location>
</feature>
<gene>
    <name evidence="2" type="ORF">EPH_0038130</name>
</gene>
<dbReference type="VEuPathDB" id="ToxoDB:EPH_0038130"/>
<dbReference type="OrthoDB" id="346434at2759"/>
<organism evidence="2 3">
    <name type="scientific">Eimeria praecox</name>
    <dbReference type="NCBI Taxonomy" id="51316"/>
    <lineage>
        <taxon>Eukaryota</taxon>
        <taxon>Sar</taxon>
        <taxon>Alveolata</taxon>
        <taxon>Apicomplexa</taxon>
        <taxon>Conoidasida</taxon>
        <taxon>Coccidia</taxon>
        <taxon>Eucoccidiorida</taxon>
        <taxon>Eimeriorina</taxon>
        <taxon>Eimeriidae</taxon>
        <taxon>Eimeria</taxon>
    </lineage>
</organism>
<keyword evidence="3" id="KW-1185">Reference proteome</keyword>
<evidence type="ECO:0000256" key="1">
    <source>
        <dbReference type="SAM" id="MobiDB-lite"/>
    </source>
</evidence>
<reference evidence="2" key="1">
    <citation type="submission" date="2013-10" db="EMBL/GenBank/DDBJ databases">
        <title>Genomic analysis of the causative agents of coccidiosis in chickens.</title>
        <authorList>
            <person name="Reid A.J."/>
            <person name="Blake D."/>
            <person name="Billington K."/>
            <person name="Browne H."/>
            <person name="Dunn M."/>
            <person name="Hung S."/>
            <person name="Kawahara F."/>
            <person name="Miranda-Saavedra D."/>
            <person name="Mourier T."/>
            <person name="Nagra H."/>
            <person name="Otto T.D."/>
            <person name="Rawlings N."/>
            <person name="Sanchez A."/>
            <person name="Sanders M."/>
            <person name="Subramaniam C."/>
            <person name="Tay Y."/>
            <person name="Dear P."/>
            <person name="Doerig C."/>
            <person name="Gruber A."/>
            <person name="Parkinson J."/>
            <person name="Shirley M."/>
            <person name="Wan K.L."/>
            <person name="Berriman M."/>
            <person name="Tomley F."/>
            <person name="Pain A."/>
        </authorList>
    </citation>
    <scope>NUCLEOTIDE SEQUENCE [LARGE SCALE GENOMIC DNA]</scope>
    <source>
        <strain evidence="2">Houghton</strain>
    </source>
</reference>
<protein>
    <submittedName>
        <fullName evidence="2">Uncharacterized protein</fullName>
    </submittedName>
</protein>
<dbReference type="EMBL" id="HG692144">
    <property type="protein sequence ID" value="CDI81779.1"/>
    <property type="molecule type" value="Genomic_DNA"/>
</dbReference>
<sequence length="109" mass="11882">MSALRLQFSAITTHLTNPSSCAGQQQEHGAINDNCEKQRQTTNVVAAAHRECASSYSDGRAAPPPQRLSTIKSEDEGQESDGERGHTQQLQQQQTLQQRLAEGKVPLVV</sequence>
<feature type="compositionally biased region" description="Low complexity" evidence="1">
    <location>
        <begin position="87"/>
        <end position="98"/>
    </location>
</feature>
<reference evidence="2" key="2">
    <citation type="submission" date="2013-10" db="EMBL/GenBank/DDBJ databases">
        <authorList>
            <person name="Aslett M."/>
        </authorList>
    </citation>
    <scope>NUCLEOTIDE SEQUENCE [LARGE SCALE GENOMIC DNA]</scope>
    <source>
        <strain evidence="2">Houghton</strain>
    </source>
</reference>
<dbReference type="AlphaFoldDB" id="U6GT66"/>